<name>A0A815UBJ0_9BILA</name>
<dbReference type="Proteomes" id="UP000676336">
    <property type="component" value="Unassembled WGS sequence"/>
</dbReference>
<dbReference type="AlphaFoldDB" id="A0A815UBJ0"/>
<dbReference type="Proteomes" id="UP000663855">
    <property type="component" value="Unassembled WGS sequence"/>
</dbReference>
<dbReference type="EMBL" id="CAJOBI010341195">
    <property type="protein sequence ID" value="CAF5213105.1"/>
    <property type="molecule type" value="Genomic_DNA"/>
</dbReference>
<evidence type="ECO:0000313" key="3">
    <source>
        <dbReference type="EMBL" id="CAF5188388.1"/>
    </source>
</evidence>
<reference evidence="1" key="1">
    <citation type="submission" date="2021-02" db="EMBL/GenBank/DDBJ databases">
        <authorList>
            <person name="Nowell W R."/>
        </authorList>
    </citation>
    <scope>NUCLEOTIDE SEQUENCE</scope>
</reference>
<dbReference type="Proteomes" id="UP000681720">
    <property type="component" value="Unassembled WGS sequence"/>
</dbReference>
<dbReference type="EMBL" id="CAJOBH010227032">
    <property type="protein sequence ID" value="CAF5055233.1"/>
    <property type="molecule type" value="Genomic_DNA"/>
</dbReference>
<sequence>MDQQLEEIPTCARRLYRILSNNDFELVMDDDKLFLLQPQSVQTNREFYTSGKLTTAPQIKFKGAQKFEPKILAWITISENGFRNCFFFKTKQAVDQTTSFDK</sequence>
<evidence type="ECO:0000313" key="1">
    <source>
        <dbReference type="EMBL" id="CAF1518538.1"/>
    </source>
</evidence>
<comment type="caution">
    <text evidence="1">The sequence shown here is derived from an EMBL/GenBank/DDBJ whole genome shotgun (WGS) entry which is preliminary data.</text>
</comment>
<protein>
    <submittedName>
        <fullName evidence="1">Uncharacterized protein</fullName>
    </submittedName>
</protein>
<evidence type="ECO:0000313" key="4">
    <source>
        <dbReference type="EMBL" id="CAF5213105.1"/>
    </source>
</evidence>
<organism evidence="1 5">
    <name type="scientific">Rotaria magnacalcarata</name>
    <dbReference type="NCBI Taxonomy" id="392030"/>
    <lineage>
        <taxon>Eukaryota</taxon>
        <taxon>Metazoa</taxon>
        <taxon>Spiralia</taxon>
        <taxon>Gnathifera</taxon>
        <taxon>Rotifera</taxon>
        <taxon>Eurotatoria</taxon>
        <taxon>Bdelloidea</taxon>
        <taxon>Philodinida</taxon>
        <taxon>Philodinidae</taxon>
        <taxon>Rotaria</taxon>
    </lineage>
</organism>
<gene>
    <name evidence="2" type="ORF">BYL167_LOCUS58583</name>
    <name evidence="1" type="ORF">CJN711_LOCUS28245</name>
    <name evidence="3" type="ORF">GIL414_LOCUS72027</name>
    <name evidence="4" type="ORF">SMN809_LOCUS78940</name>
</gene>
<proteinExistence type="predicted"/>
<dbReference type="EMBL" id="CAJNOV010013357">
    <property type="protein sequence ID" value="CAF1518538.1"/>
    <property type="molecule type" value="Genomic_DNA"/>
</dbReference>
<evidence type="ECO:0000313" key="2">
    <source>
        <dbReference type="EMBL" id="CAF5055233.1"/>
    </source>
</evidence>
<dbReference type="EMBL" id="CAJOBJ010335502">
    <property type="protein sequence ID" value="CAF5188388.1"/>
    <property type="molecule type" value="Genomic_DNA"/>
</dbReference>
<dbReference type="Proteomes" id="UP000681967">
    <property type="component" value="Unassembled WGS sequence"/>
</dbReference>
<accession>A0A815UBJ0</accession>
<evidence type="ECO:0000313" key="5">
    <source>
        <dbReference type="Proteomes" id="UP000663855"/>
    </source>
</evidence>